<dbReference type="PANTHER" id="PTHR31650">
    <property type="entry name" value="O-ACYLTRANSFERASE (WSD1-LIKE) FAMILY PROTEIN"/>
    <property type="match status" value="1"/>
</dbReference>
<organism evidence="13 14">
    <name type="scientific">Dietzia aerolata</name>
    <dbReference type="NCBI Taxonomy" id="595984"/>
    <lineage>
        <taxon>Bacteria</taxon>
        <taxon>Bacillati</taxon>
        <taxon>Actinomycetota</taxon>
        <taxon>Actinomycetes</taxon>
        <taxon>Mycobacteriales</taxon>
        <taxon>Dietziaceae</taxon>
        <taxon>Dietzia</taxon>
    </lineage>
</organism>
<evidence type="ECO:0000256" key="6">
    <source>
        <dbReference type="ARBA" id="ARBA00022679"/>
    </source>
</evidence>
<dbReference type="Pfam" id="PF06974">
    <property type="entry name" value="WS_DGAT_C"/>
    <property type="match status" value="1"/>
</dbReference>
<feature type="domain" description="O-acyltransferase WSD1 C-terminal" evidence="12">
    <location>
        <begin position="349"/>
        <end position="488"/>
    </location>
</feature>
<proteinExistence type="inferred from homology"/>
<protein>
    <recommendedName>
        <fullName evidence="4">diacylglycerol O-acyltransferase</fullName>
        <ecNumber evidence="4">2.3.1.20</ecNumber>
    </recommendedName>
</protein>
<evidence type="ECO:0000256" key="8">
    <source>
        <dbReference type="ARBA" id="ARBA00023098"/>
    </source>
</evidence>
<comment type="caution">
    <text evidence="13">The sequence shown here is derived from an EMBL/GenBank/DDBJ whole genome shotgun (WGS) entry which is preliminary data.</text>
</comment>
<keyword evidence="5" id="KW-0444">Lipid biosynthesis</keyword>
<comment type="pathway">
    <text evidence="1">Glycerolipid metabolism; triacylglycerol biosynthesis.</text>
</comment>
<keyword evidence="7" id="KW-0319">Glycerol metabolism</keyword>
<keyword evidence="8" id="KW-0443">Lipid metabolism</keyword>
<evidence type="ECO:0000313" key="13">
    <source>
        <dbReference type="EMBL" id="MFB9259474.1"/>
    </source>
</evidence>
<dbReference type="Pfam" id="PF03007">
    <property type="entry name" value="WS_DGAT_cat"/>
    <property type="match status" value="1"/>
</dbReference>
<dbReference type="EC" id="2.3.1.20" evidence="4"/>
<evidence type="ECO:0000256" key="10">
    <source>
        <dbReference type="ARBA" id="ARBA00048109"/>
    </source>
</evidence>
<dbReference type="Proteomes" id="UP001589700">
    <property type="component" value="Unassembled WGS sequence"/>
</dbReference>
<evidence type="ECO:0000259" key="12">
    <source>
        <dbReference type="Pfam" id="PF06974"/>
    </source>
</evidence>
<evidence type="ECO:0000256" key="2">
    <source>
        <dbReference type="ARBA" id="ARBA00005189"/>
    </source>
</evidence>
<comment type="catalytic activity">
    <reaction evidence="10">
        <text>an acyl-CoA + a 1,2-diacyl-sn-glycerol = a triacyl-sn-glycerol + CoA</text>
        <dbReference type="Rhea" id="RHEA:10868"/>
        <dbReference type="ChEBI" id="CHEBI:17815"/>
        <dbReference type="ChEBI" id="CHEBI:57287"/>
        <dbReference type="ChEBI" id="CHEBI:58342"/>
        <dbReference type="ChEBI" id="CHEBI:64615"/>
        <dbReference type="EC" id="2.3.1.20"/>
    </reaction>
</comment>
<dbReference type="EMBL" id="JBHMDY010000004">
    <property type="protein sequence ID" value="MFB9259474.1"/>
    <property type="molecule type" value="Genomic_DNA"/>
</dbReference>
<gene>
    <name evidence="13" type="ORF">ACFFVD_06620</name>
</gene>
<comment type="similarity">
    <text evidence="3">Belongs to the long-chain O-acyltransferase family.</text>
</comment>
<evidence type="ECO:0000256" key="3">
    <source>
        <dbReference type="ARBA" id="ARBA00009587"/>
    </source>
</evidence>
<evidence type="ECO:0000313" key="14">
    <source>
        <dbReference type="Proteomes" id="UP001589700"/>
    </source>
</evidence>
<dbReference type="InterPro" id="IPR045034">
    <property type="entry name" value="O-acyltransferase_WSD1-like"/>
</dbReference>
<accession>A0ABV5JP18</accession>
<keyword evidence="14" id="KW-1185">Reference proteome</keyword>
<feature type="domain" description="O-acyltransferase WSD1-like N-terminal" evidence="11">
    <location>
        <begin position="13"/>
        <end position="303"/>
    </location>
</feature>
<dbReference type="InterPro" id="IPR009721">
    <property type="entry name" value="O-acyltransferase_WSD1_C"/>
</dbReference>
<keyword evidence="6" id="KW-0808">Transferase</keyword>
<evidence type="ECO:0000256" key="4">
    <source>
        <dbReference type="ARBA" id="ARBA00013244"/>
    </source>
</evidence>
<sequence length="495" mass="53683">MAEKTSVRIPYRDQLWLQMDTPDNLMYINSLMWFEEVPDWDAITKVFTEKLVDSYPVFRRVSERRGRRWYWVDFPEFDVDAHFSRSVLPGEGGRDEAEKLISERISVPLPAGRPLWSVEFLENYHGHDGPEGQEGALVLFRVQHGLVDGVRLTQLLLSMCEIDDDALPPKVGRDLAPRGGLLRTATEAGAGFAKDSFGIARGLGGAAAVFPWTLTKLVKDVAAPGFQVTRVPTRVVESLTATVGPTNKTANTYRALFRLLWEPRSPRRSWSGRPGVDKRVSWISGVDLAGVKRVAKAHDSTVTIVMTAAVSRALTEYLKAKGDKPLADINLMIPMSVAPAGEGAPSELGNHITLILLRLPLGVEDSQELINDITASMTRVQYSFEPHTTYAAIVGSAAVPSGITNSLVDVVANKSIGQLTSVPGPSGQVKFGGTPVGGLLGWVPMTGAQSLGVCIYSYNGQVSVGIATDAGLVPEPGMLAELIGEQFETFAGWND</sequence>
<evidence type="ECO:0000256" key="9">
    <source>
        <dbReference type="ARBA" id="ARBA00023315"/>
    </source>
</evidence>
<evidence type="ECO:0000256" key="5">
    <source>
        <dbReference type="ARBA" id="ARBA00022516"/>
    </source>
</evidence>
<comment type="pathway">
    <text evidence="2">Lipid metabolism.</text>
</comment>
<dbReference type="RefSeq" id="WP_187354350.1">
    <property type="nucleotide sequence ID" value="NZ_JAALDM010000075.1"/>
</dbReference>
<evidence type="ECO:0000259" key="11">
    <source>
        <dbReference type="Pfam" id="PF03007"/>
    </source>
</evidence>
<name>A0ABV5JP18_9ACTN</name>
<dbReference type="InterPro" id="IPR004255">
    <property type="entry name" value="O-acyltransferase_WSD1_N"/>
</dbReference>
<evidence type="ECO:0000256" key="7">
    <source>
        <dbReference type="ARBA" id="ARBA00022798"/>
    </source>
</evidence>
<reference evidence="13 14" key="1">
    <citation type="submission" date="2024-09" db="EMBL/GenBank/DDBJ databases">
        <authorList>
            <person name="Sun Q."/>
            <person name="Mori K."/>
        </authorList>
    </citation>
    <scope>NUCLEOTIDE SEQUENCE [LARGE SCALE GENOMIC DNA]</scope>
    <source>
        <strain evidence="13 14">CCM 7659</strain>
    </source>
</reference>
<dbReference type="PANTHER" id="PTHR31650:SF1">
    <property type="entry name" value="WAX ESTER SYNTHASE_DIACYLGLYCEROL ACYLTRANSFERASE 4-RELATED"/>
    <property type="match status" value="1"/>
</dbReference>
<evidence type="ECO:0000256" key="1">
    <source>
        <dbReference type="ARBA" id="ARBA00004771"/>
    </source>
</evidence>
<keyword evidence="9" id="KW-0012">Acyltransferase</keyword>